<accession>A0A0A9BW62</accession>
<name>A0A0A9BW62_ARUDO</name>
<organism evidence="1">
    <name type="scientific">Arundo donax</name>
    <name type="common">Giant reed</name>
    <name type="synonym">Donax arundinaceus</name>
    <dbReference type="NCBI Taxonomy" id="35708"/>
    <lineage>
        <taxon>Eukaryota</taxon>
        <taxon>Viridiplantae</taxon>
        <taxon>Streptophyta</taxon>
        <taxon>Embryophyta</taxon>
        <taxon>Tracheophyta</taxon>
        <taxon>Spermatophyta</taxon>
        <taxon>Magnoliopsida</taxon>
        <taxon>Liliopsida</taxon>
        <taxon>Poales</taxon>
        <taxon>Poaceae</taxon>
        <taxon>PACMAD clade</taxon>
        <taxon>Arundinoideae</taxon>
        <taxon>Arundineae</taxon>
        <taxon>Arundo</taxon>
    </lineage>
</organism>
<reference evidence="1" key="1">
    <citation type="submission" date="2014-09" db="EMBL/GenBank/DDBJ databases">
        <authorList>
            <person name="Magalhaes I.L.F."/>
            <person name="Oliveira U."/>
            <person name="Santos F.R."/>
            <person name="Vidigal T.H.D.A."/>
            <person name="Brescovit A.D."/>
            <person name="Santos A.J."/>
        </authorList>
    </citation>
    <scope>NUCLEOTIDE SEQUENCE</scope>
    <source>
        <tissue evidence="1">Shoot tissue taken approximately 20 cm above the soil surface</tissue>
    </source>
</reference>
<proteinExistence type="predicted"/>
<reference evidence="1" key="2">
    <citation type="journal article" date="2015" name="Data Brief">
        <title>Shoot transcriptome of the giant reed, Arundo donax.</title>
        <authorList>
            <person name="Barrero R.A."/>
            <person name="Guerrero F.D."/>
            <person name="Moolhuijzen P."/>
            <person name="Goolsby J.A."/>
            <person name="Tidwell J."/>
            <person name="Bellgard S.E."/>
            <person name="Bellgard M.I."/>
        </authorList>
    </citation>
    <scope>NUCLEOTIDE SEQUENCE</scope>
    <source>
        <tissue evidence="1">Shoot tissue taken approximately 20 cm above the soil surface</tissue>
    </source>
</reference>
<dbReference type="AlphaFoldDB" id="A0A0A9BW62"/>
<dbReference type="EMBL" id="GBRH01229611">
    <property type="protein sequence ID" value="JAD68284.1"/>
    <property type="molecule type" value="Transcribed_RNA"/>
</dbReference>
<sequence length="18" mass="2303">MSQRNHTLYPRLTRLRIF</sequence>
<evidence type="ECO:0000313" key="1">
    <source>
        <dbReference type="EMBL" id="JAD68284.1"/>
    </source>
</evidence>
<protein>
    <submittedName>
        <fullName evidence="1">Uncharacterized protein</fullName>
    </submittedName>
</protein>